<proteinExistence type="predicted"/>
<comment type="caution">
    <text evidence="1">The sequence shown here is derived from an EMBL/GenBank/DDBJ whole genome shotgun (WGS) entry which is preliminary data.</text>
</comment>
<dbReference type="InterPro" id="IPR011008">
    <property type="entry name" value="Dimeric_a/b-barrel"/>
</dbReference>
<name>A0A507QIT9_MONPU</name>
<dbReference type="Gene3D" id="3.30.70.100">
    <property type="match status" value="1"/>
</dbReference>
<dbReference type="AlphaFoldDB" id="A0A507QIT9"/>
<evidence type="ECO:0000313" key="1">
    <source>
        <dbReference type="EMBL" id="TQB68408.1"/>
    </source>
</evidence>
<dbReference type="SUPFAM" id="SSF54909">
    <property type="entry name" value="Dimeric alpha+beta barrel"/>
    <property type="match status" value="1"/>
</dbReference>
<evidence type="ECO:0008006" key="3">
    <source>
        <dbReference type="Google" id="ProtNLM"/>
    </source>
</evidence>
<sequence length="199" mass="22422">MSFIEIAFLNLTQDREVFNSHWPVIANKLAHPNPGITAASQGSILFYKNHQNKNARTEFTNVVIIEWESQSKFQDFLKSDQVKDFQQAMKAIANGPPMLELYNGDQHIPTDFCSKEVAQIVRVAVPSTDDYRNLRDIWRESGLAVLSGTSSNDKENLFVGVLFWDGPEEQSKPANVFDRLASVGEVSSFVVQTDRISLL</sequence>
<accession>A0A507QIT9</accession>
<reference evidence="1 2" key="1">
    <citation type="submission" date="2019-06" db="EMBL/GenBank/DDBJ databases">
        <title>Wine fermentation using esterase from Monascus purpureus.</title>
        <authorList>
            <person name="Geng C."/>
            <person name="Zhang Y."/>
        </authorList>
    </citation>
    <scope>NUCLEOTIDE SEQUENCE [LARGE SCALE GENOMIC DNA]</scope>
    <source>
        <strain evidence="1">HQ1</strain>
    </source>
</reference>
<keyword evidence="2" id="KW-1185">Reference proteome</keyword>
<organism evidence="1 2">
    <name type="scientific">Monascus purpureus</name>
    <name type="common">Red mold</name>
    <name type="synonym">Monascus anka</name>
    <dbReference type="NCBI Taxonomy" id="5098"/>
    <lineage>
        <taxon>Eukaryota</taxon>
        <taxon>Fungi</taxon>
        <taxon>Dikarya</taxon>
        <taxon>Ascomycota</taxon>
        <taxon>Pezizomycotina</taxon>
        <taxon>Eurotiomycetes</taxon>
        <taxon>Eurotiomycetidae</taxon>
        <taxon>Eurotiales</taxon>
        <taxon>Aspergillaceae</taxon>
        <taxon>Monascus</taxon>
    </lineage>
</organism>
<dbReference type="OrthoDB" id="4425169at2759"/>
<gene>
    <name evidence="1" type="ORF">MPDQ_003527</name>
</gene>
<evidence type="ECO:0000313" key="2">
    <source>
        <dbReference type="Proteomes" id="UP000319663"/>
    </source>
</evidence>
<protein>
    <recommendedName>
        <fullName evidence="3">ABM domain-containing protein</fullName>
    </recommendedName>
</protein>
<dbReference type="STRING" id="5098.A0A507QIT9"/>
<dbReference type="EMBL" id="VIFY01000220">
    <property type="protein sequence ID" value="TQB68408.1"/>
    <property type="molecule type" value="Genomic_DNA"/>
</dbReference>
<dbReference type="Proteomes" id="UP000319663">
    <property type="component" value="Unassembled WGS sequence"/>
</dbReference>